<dbReference type="InterPro" id="IPR050490">
    <property type="entry name" value="Bact_solute-bd_prot1"/>
</dbReference>
<proteinExistence type="inferred from homology"/>
<evidence type="ECO:0000313" key="5">
    <source>
        <dbReference type="EMBL" id="MFC4533304.1"/>
    </source>
</evidence>
<keyword evidence="6" id="KW-1185">Reference proteome</keyword>
<keyword evidence="3" id="KW-0813">Transport</keyword>
<organism evidence="5 6">
    <name type="scientific">Sphaerisporangium dianthi</name>
    <dbReference type="NCBI Taxonomy" id="1436120"/>
    <lineage>
        <taxon>Bacteria</taxon>
        <taxon>Bacillati</taxon>
        <taxon>Actinomycetota</taxon>
        <taxon>Actinomycetes</taxon>
        <taxon>Streptosporangiales</taxon>
        <taxon>Streptosporangiaceae</taxon>
        <taxon>Sphaerisporangium</taxon>
    </lineage>
</organism>
<dbReference type="InterPro" id="IPR006059">
    <property type="entry name" value="SBP"/>
</dbReference>
<gene>
    <name evidence="5" type="ORF">ACFO60_21230</name>
</gene>
<dbReference type="Proteomes" id="UP001596004">
    <property type="component" value="Unassembled WGS sequence"/>
</dbReference>
<comment type="subcellular location">
    <subcellularLocation>
        <location evidence="1">Cell envelope</location>
    </subcellularLocation>
</comment>
<sequence>MSEADRSGKIVIDAWFSGYTFPNFLEPIKQRAREFEQAYPRYQINVGSSYFQNLAADVAAAAQEGRPPTIASYYSGATQLARDTLTQDGRPLFTSVEKAIAGRTEILGQPVVLDDMVTAGRNFYTIDGTFAAMPMTLSTMHMYTNVTLMRAAGVEEVPRTFQEIEAACAAIARMENAPPHRISWANDGKFFQQMLAHQGGLLTDGNNGREGRATSVDLLSPQMMAFVLWWSRLHRDGHFLHSGKLEDWAGCAQAFREQRVVFRFSSSFEAPYMVKAGEEHGFEVAVTPTPYNADYPFAGNWIGGDGIWLRDGLDEETSDGALAFMQYLNNPRNAAEWHKVYGSAPVTNAAAALLEREGWYDEHPYHRVTTEQLNTTTGVPGAETPIVGHFAQIQHAMMYALEDIMALGVDPVERFTQAAKESEQLLDDYGRLCLVNGPRPAHCTLIDS</sequence>
<evidence type="ECO:0000256" key="2">
    <source>
        <dbReference type="ARBA" id="ARBA00008520"/>
    </source>
</evidence>
<dbReference type="PANTHER" id="PTHR43649:SF31">
    <property type="entry name" value="SN-GLYCEROL-3-PHOSPHATE-BINDING PERIPLASMIC PROTEIN UGPB"/>
    <property type="match status" value="1"/>
</dbReference>
<comment type="similarity">
    <text evidence="2">Belongs to the bacterial solute-binding protein 1 family.</text>
</comment>
<name>A0ABV9CJA9_9ACTN</name>
<evidence type="ECO:0000256" key="4">
    <source>
        <dbReference type="ARBA" id="ARBA00022729"/>
    </source>
</evidence>
<dbReference type="Pfam" id="PF13416">
    <property type="entry name" value="SBP_bac_8"/>
    <property type="match status" value="1"/>
</dbReference>
<evidence type="ECO:0000256" key="1">
    <source>
        <dbReference type="ARBA" id="ARBA00004196"/>
    </source>
</evidence>
<dbReference type="RefSeq" id="WP_380842619.1">
    <property type="nucleotide sequence ID" value="NZ_JBHSFP010000014.1"/>
</dbReference>
<evidence type="ECO:0000256" key="3">
    <source>
        <dbReference type="ARBA" id="ARBA00022448"/>
    </source>
</evidence>
<dbReference type="EMBL" id="JBHSFP010000014">
    <property type="protein sequence ID" value="MFC4533304.1"/>
    <property type="molecule type" value="Genomic_DNA"/>
</dbReference>
<dbReference type="Gene3D" id="3.40.190.10">
    <property type="entry name" value="Periplasmic binding protein-like II"/>
    <property type="match status" value="2"/>
</dbReference>
<reference evidence="6" key="1">
    <citation type="journal article" date="2019" name="Int. J. Syst. Evol. Microbiol.">
        <title>The Global Catalogue of Microorganisms (GCM) 10K type strain sequencing project: providing services to taxonomists for standard genome sequencing and annotation.</title>
        <authorList>
            <consortium name="The Broad Institute Genomics Platform"/>
            <consortium name="The Broad Institute Genome Sequencing Center for Infectious Disease"/>
            <person name="Wu L."/>
            <person name="Ma J."/>
        </authorList>
    </citation>
    <scope>NUCLEOTIDE SEQUENCE [LARGE SCALE GENOMIC DNA]</scope>
    <source>
        <strain evidence="6">CGMCC 4.7132</strain>
    </source>
</reference>
<accession>A0ABV9CJA9</accession>
<dbReference type="PANTHER" id="PTHR43649">
    <property type="entry name" value="ARABINOSE-BINDING PROTEIN-RELATED"/>
    <property type="match status" value="1"/>
</dbReference>
<dbReference type="SUPFAM" id="SSF53850">
    <property type="entry name" value="Periplasmic binding protein-like II"/>
    <property type="match status" value="1"/>
</dbReference>
<evidence type="ECO:0000313" key="6">
    <source>
        <dbReference type="Proteomes" id="UP001596004"/>
    </source>
</evidence>
<keyword evidence="4" id="KW-0732">Signal</keyword>
<protein>
    <submittedName>
        <fullName evidence="5">Extracellular solute-binding protein</fullName>
    </submittedName>
</protein>
<comment type="caution">
    <text evidence="5">The sequence shown here is derived from an EMBL/GenBank/DDBJ whole genome shotgun (WGS) entry which is preliminary data.</text>
</comment>